<evidence type="ECO:0000259" key="6">
    <source>
        <dbReference type="PROSITE" id="PS50111"/>
    </source>
</evidence>
<comment type="caution">
    <text evidence="8">The sequence shown here is derived from an EMBL/GenBank/DDBJ whole genome shotgun (WGS) entry which is preliminary data.</text>
</comment>
<evidence type="ECO:0000256" key="3">
    <source>
        <dbReference type="ARBA" id="ARBA00029447"/>
    </source>
</evidence>
<dbReference type="InterPro" id="IPR024478">
    <property type="entry name" value="HlyB_4HB_MCP"/>
</dbReference>
<dbReference type="PANTHER" id="PTHR32089">
    <property type="entry name" value="METHYL-ACCEPTING CHEMOTAXIS PROTEIN MCPB"/>
    <property type="match status" value="1"/>
</dbReference>
<feature type="domain" description="Methyl-accepting transducer" evidence="6">
    <location>
        <begin position="269"/>
        <end position="505"/>
    </location>
</feature>
<dbReference type="CDD" id="cd06225">
    <property type="entry name" value="HAMP"/>
    <property type="match status" value="1"/>
</dbReference>
<sequence length="541" mass="56784">MAKGITVGHRLAALIAIAVAALGLLGWLSLRQVARVQEHVLHASDVVLPAVDIARELNGTMVGLRLEVVRHVAAHELADKQKADTAITAQREKLAALLAEYRKLPLPPDDLQTADVLEGAIGEYIQAVQHMLELSRAMDPEHPAPVSDPAATAAARKIADTIDTVVKDSQDGARQSRADAQAAYSEARTLTLAVIGACTLLVLGVGFLLYRSITGPLASARDATTSVASRLDFTTRVGSTAQDEIGETARALDRLLETLQASFRTIGQGVSGVAESSRELSGTADEVARSASLASESASAIAATIEQLTVSINHVGDRAQEASALSREAGQLAAEGEQVILDGVTRTKSAVDTVREAAGDVDQLREEASRIGSVAGVIKDIADQTNLLALNAAIEAARAGEQGRGFAVVADEVRKLAERTTQATAEIERMIGGVQRGALRVVEHIDGVASSVADSADRAEQAGETIVRIRGRANDAVAMVADIASAIREQAQASTNIAQQVERIAQIAEENNAAAGHTADAAHHLDGLTVRMSEEMARYRV</sequence>
<dbReference type="EMBL" id="SUMF01000019">
    <property type="protein sequence ID" value="TJZ70102.1"/>
    <property type="molecule type" value="Genomic_DNA"/>
</dbReference>
<evidence type="ECO:0000313" key="9">
    <source>
        <dbReference type="Proteomes" id="UP000310016"/>
    </source>
</evidence>
<gene>
    <name evidence="8" type="ORF">FAZ21_14520</name>
</gene>
<dbReference type="GO" id="GO:0007165">
    <property type="term" value="P:signal transduction"/>
    <property type="evidence" value="ECO:0007669"/>
    <property type="project" value="UniProtKB-KW"/>
</dbReference>
<dbReference type="Pfam" id="PF00672">
    <property type="entry name" value="HAMP"/>
    <property type="match status" value="1"/>
</dbReference>
<dbReference type="GO" id="GO:0016020">
    <property type="term" value="C:membrane"/>
    <property type="evidence" value="ECO:0007669"/>
    <property type="project" value="UniProtKB-SubCell"/>
</dbReference>
<organism evidence="8 9">
    <name type="scientific">Chitiniphilus eburneus</name>
    <dbReference type="NCBI Taxonomy" id="2571148"/>
    <lineage>
        <taxon>Bacteria</taxon>
        <taxon>Pseudomonadati</taxon>
        <taxon>Pseudomonadota</taxon>
        <taxon>Betaproteobacteria</taxon>
        <taxon>Neisseriales</taxon>
        <taxon>Chitinibacteraceae</taxon>
        <taxon>Chitiniphilus</taxon>
    </lineage>
</organism>
<dbReference type="PROSITE" id="PS50111">
    <property type="entry name" value="CHEMOTAXIS_TRANSDUC_2"/>
    <property type="match status" value="1"/>
</dbReference>
<feature type="transmembrane region" description="Helical" evidence="5">
    <location>
        <begin position="12"/>
        <end position="30"/>
    </location>
</feature>
<evidence type="ECO:0000313" key="8">
    <source>
        <dbReference type="EMBL" id="TJZ70102.1"/>
    </source>
</evidence>
<dbReference type="SMART" id="SM00283">
    <property type="entry name" value="MA"/>
    <property type="match status" value="1"/>
</dbReference>
<keyword evidence="5" id="KW-0472">Membrane</keyword>
<accession>A0A4U0PRL8</accession>
<protein>
    <submittedName>
        <fullName evidence="8">Methyl-accepting chemotaxis protein</fullName>
    </submittedName>
</protein>
<dbReference type="Gene3D" id="6.10.340.10">
    <property type="match status" value="1"/>
</dbReference>
<keyword evidence="9" id="KW-1185">Reference proteome</keyword>
<dbReference type="AlphaFoldDB" id="A0A4U0PRL8"/>
<keyword evidence="5" id="KW-1133">Transmembrane helix</keyword>
<dbReference type="FunFam" id="1.10.287.950:FF:000001">
    <property type="entry name" value="Methyl-accepting chemotaxis sensory transducer"/>
    <property type="match status" value="1"/>
</dbReference>
<feature type="domain" description="HAMP" evidence="7">
    <location>
        <begin position="211"/>
        <end position="264"/>
    </location>
</feature>
<dbReference type="Gene3D" id="1.10.287.950">
    <property type="entry name" value="Methyl-accepting chemotaxis protein"/>
    <property type="match status" value="1"/>
</dbReference>
<dbReference type="RefSeq" id="WP_136774164.1">
    <property type="nucleotide sequence ID" value="NZ_CP156074.1"/>
</dbReference>
<keyword evidence="5" id="KW-0812">Transmembrane</keyword>
<dbReference type="Pfam" id="PF12729">
    <property type="entry name" value="4HB_MCP_1"/>
    <property type="match status" value="1"/>
</dbReference>
<evidence type="ECO:0000259" key="7">
    <source>
        <dbReference type="PROSITE" id="PS50885"/>
    </source>
</evidence>
<evidence type="ECO:0000256" key="2">
    <source>
        <dbReference type="ARBA" id="ARBA00023224"/>
    </source>
</evidence>
<dbReference type="InterPro" id="IPR004089">
    <property type="entry name" value="MCPsignal_dom"/>
</dbReference>
<evidence type="ECO:0000256" key="5">
    <source>
        <dbReference type="SAM" id="Phobius"/>
    </source>
</evidence>
<comment type="similarity">
    <text evidence="3">Belongs to the methyl-accepting chemotaxis (MCP) protein family.</text>
</comment>
<proteinExistence type="inferred from homology"/>
<dbReference type="PROSITE" id="PS50885">
    <property type="entry name" value="HAMP"/>
    <property type="match status" value="1"/>
</dbReference>
<dbReference type="SUPFAM" id="SSF58104">
    <property type="entry name" value="Methyl-accepting chemotaxis protein (MCP) signaling domain"/>
    <property type="match status" value="1"/>
</dbReference>
<evidence type="ECO:0000256" key="1">
    <source>
        <dbReference type="ARBA" id="ARBA00004370"/>
    </source>
</evidence>
<keyword evidence="2 4" id="KW-0807">Transducer</keyword>
<name>A0A4U0PRL8_9NEIS</name>
<dbReference type="PANTHER" id="PTHR32089:SF112">
    <property type="entry name" value="LYSOZYME-LIKE PROTEIN-RELATED"/>
    <property type="match status" value="1"/>
</dbReference>
<dbReference type="Pfam" id="PF00015">
    <property type="entry name" value="MCPsignal"/>
    <property type="match status" value="1"/>
</dbReference>
<feature type="transmembrane region" description="Helical" evidence="5">
    <location>
        <begin position="190"/>
        <end position="210"/>
    </location>
</feature>
<reference evidence="8 9" key="1">
    <citation type="submission" date="2019-04" db="EMBL/GenBank/DDBJ databases">
        <title>Chitiniphilus eburnea sp. nov., a novel chitinolytic bacterium isolated from aquaculture sludge.</title>
        <authorList>
            <person name="Sheng M."/>
        </authorList>
    </citation>
    <scope>NUCLEOTIDE SEQUENCE [LARGE SCALE GENOMIC DNA]</scope>
    <source>
        <strain evidence="8 9">HX-2-15</strain>
    </source>
</reference>
<comment type="subcellular location">
    <subcellularLocation>
        <location evidence="1">Membrane</location>
    </subcellularLocation>
</comment>
<evidence type="ECO:0000256" key="4">
    <source>
        <dbReference type="PROSITE-ProRule" id="PRU00284"/>
    </source>
</evidence>
<dbReference type="GO" id="GO:0006935">
    <property type="term" value="P:chemotaxis"/>
    <property type="evidence" value="ECO:0007669"/>
    <property type="project" value="UniProtKB-ARBA"/>
</dbReference>
<dbReference type="SMART" id="SM00304">
    <property type="entry name" value="HAMP"/>
    <property type="match status" value="1"/>
</dbReference>
<dbReference type="Proteomes" id="UP000310016">
    <property type="component" value="Unassembled WGS sequence"/>
</dbReference>
<dbReference type="InterPro" id="IPR003660">
    <property type="entry name" value="HAMP_dom"/>
</dbReference>
<dbReference type="CDD" id="cd11386">
    <property type="entry name" value="MCP_signal"/>
    <property type="match status" value="1"/>
</dbReference>
<dbReference type="OrthoDB" id="9179351at2"/>